<dbReference type="Proteomes" id="UP000807353">
    <property type="component" value="Unassembled WGS sequence"/>
</dbReference>
<feature type="transmembrane region" description="Helical" evidence="1">
    <location>
        <begin position="188"/>
        <end position="211"/>
    </location>
</feature>
<feature type="transmembrane region" description="Helical" evidence="1">
    <location>
        <begin position="223"/>
        <end position="244"/>
    </location>
</feature>
<feature type="transmembrane region" description="Helical" evidence="1">
    <location>
        <begin position="137"/>
        <end position="158"/>
    </location>
</feature>
<feature type="transmembrane region" description="Helical" evidence="1">
    <location>
        <begin position="52"/>
        <end position="73"/>
    </location>
</feature>
<keyword evidence="3" id="KW-1185">Reference proteome</keyword>
<organism evidence="2 3">
    <name type="scientific">Collybia nuda</name>
    <dbReference type="NCBI Taxonomy" id="64659"/>
    <lineage>
        <taxon>Eukaryota</taxon>
        <taxon>Fungi</taxon>
        <taxon>Dikarya</taxon>
        <taxon>Basidiomycota</taxon>
        <taxon>Agaricomycotina</taxon>
        <taxon>Agaricomycetes</taxon>
        <taxon>Agaricomycetidae</taxon>
        <taxon>Agaricales</taxon>
        <taxon>Tricholomatineae</taxon>
        <taxon>Clitocybaceae</taxon>
        <taxon>Collybia</taxon>
    </lineage>
</organism>
<protein>
    <submittedName>
        <fullName evidence="2">Uncharacterized protein</fullName>
    </submittedName>
</protein>
<keyword evidence="1" id="KW-0812">Transmembrane</keyword>
<accession>A0A9P6CGD1</accession>
<dbReference type="EMBL" id="MU150288">
    <property type="protein sequence ID" value="KAF9461125.1"/>
    <property type="molecule type" value="Genomic_DNA"/>
</dbReference>
<proteinExistence type="predicted"/>
<feature type="transmembrane region" description="Helical" evidence="1">
    <location>
        <begin position="85"/>
        <end position="108"/>
    </location>
</feature>
<keyword evidence="1" id="KW-0472">Membrane</keyword>
<evidence type="ECO:0000313" key="3">
    <source>
        <dbReference type="Proteomes" id="UP000807353"/>
    </source>
</evidence>
<gene>
    <name evidence="2" type="ORF">BDZ94DRAFT_852858</name>
</gene>
<evidence type="ECO:0000313" key="2">
    <source>
        <dbReference type="EMBL" id="KAF9461125.1"/>
    </source>
</evidence>
<sequence length="312" mass="34343">MATTKAFLNSKNAQMIAVMLESFLVGIFAALISFVVWIMWTGFNSMSKIHKVLFGATIVMFILSVIHLGLVMQEVTVESVSLACAQLQIVLSMIQYVTGDLVLIWRVWVILGRNYVIASGPLILMIVAAAFEDHADTFFTAVSVSLIVTNTTLCTFLITSRIWYMQRIPKSVSSGTISPWTPNHYKRITILVVESGALYTSCQIVSLVLHYTQSVALPIILDLEIPLIGILPTLIIVFVHFGVVSGSPNSSTSIPRPVIYKGASHAKTDVTRLSLSGNVPPGELRHTDDNFSSLGYPPTFLPKAREYIHKEV</sequence>
<keyword evidence="1" id="KW-1133">Transmembrane helix</keyword>
<evidence type="ECO:0000256" key="1">
    <source>
        <dbReference type="SAM" id="Phobius"/>
    </source>
</evidence>
<feature type="transmembrane region" description="Helical" evidence="1">
    <location>
        <begin position="15"/>
        <end position="40"/>
    </location>
</feature>
<dbReference type="OrthoDB" id="2896859at2759"/>
<reference evidence="2" key="1">
    <citation type="submission" date="2020-11" db="EMBL/GenBank/DDBJ databases">
        <authorList>
            <consortium name="DOE Joint Genome Institute"/>
            <person name="Ahrendt S."/>
            <person name="Riley R."/>
            <person name="Andreopoulos W."/>
            <person name="Labutti K."/>
            <person name="Pangilinan J."/>
            <person name="Ruiz-Duenas F.J."/>
            <person name="Barrasa J.M."/>
            <person name="Sanchez-Garcia M."/>
            <person name="Camarero S."/>
            <person name="Miyauchi S."/>
            <person name="Serrano A."/>
            <person name="Linde D."/>
            <person name="Babiker R."/>
            <person name="Drula E."/>
            <person name="Ayuso-Fernandez I."/>
            <person name="Pacheco R."/>
            <person name="Padilla G."/>
            <person name="Ferreira P."/>
            <person name="Barriuso J."/>
            <person name="Kellner H."/>
            <person name="Castanera R."/>
            <person name="Alfaro M."/>
            <person name="Ramirez L."/>
            <person name="Pisabarro A.G."/>
            <person name="Kuo A."/>
            <person name="Tritt A."/>
            <person name="Lipzen A."/>
            <person name="He G."/>
            <person name="Yan M."/>
            <person name="Ng V."/>
            <person name="Cullen D."/>
            <person name="Martin F."/>
            <person name="Rosso M.-N."/>
            <person name="Henrissat B."/>
            <person name="Hibbett D."/>
            <person name="Martinez A.T."/>
            <person name="Grigoriev I.V."/>
        </authorList>
    </citation>
    <scope>NUCLEOTIDE SEQUENCE</scope>
    <source>
        <strain evidence="2">CBS 247.69</strain>
    </source>
</reference>
<comment type="caution">
    <text evidence="2">The sequence shown here is derived from an EMBL/GenBank/DDBJ whole genome shotgun (WGS) entry which is preliminary data.</text>
</comment>
<feature type="transmembrane region" description="Helical" evidence="1">
    <location>
        <begin position="115"/>
        <end position="131"/>
    </location>
</feature>
<name>A0A9P6CGD1_9AGAR</name>
<dbReference type="AlphaFoldDB" id="A0A9P6CGD1"/>